<keyword evidence="1" id="KW-0677">Repeat</keyword>
<evidence type="ECO:0000313" key="5">
    <source>
        <dbReference type="Proteomes" id="UP000054562"/>
    </source>
</evidence>
<evidence type="ECO:0000256" key="3">
    <source>
        <dbReference type="PROSITE-ProRule" id="PRU00023"/>
    </source>
</evidence>
<evidence type="ECO:0000256" key="2">
    <source>
        <dbReference type="ARBA" id="ARBA00023043"/>
    </source>
</evidence>
<organism evidence="4 5">
    <name type="scientific">Plasmodium falciparum IGH-CR14</name>
    <dbReference type="NCBI Taxonomy" id="580059"/>
    <lineage>
        <taxon>Eukaryota</taxon>
        <taxon>Sar</taxon>
        <taxon>Alveolata</taxon>
        <taxon>Apicomplexa</taxon>
        <taxon>Aconoidasida</taxon>
        <taxon>Haemosporida</taxon>
        <taxon>Plasmodiidae</taxon>
        <taxon>Plasmodium</taxon>
        <taxon>Plasmodium (Laverania)</taxon>
    </lineage>
</organism>
<dbReference type="PANTHER" id="PTHR24198:SF165">
    <property type="entry name" value="ANKYRIN REPEAT-CONTAINING PROTEIN-RELATED"/>
    <property type="match status" value="1"/>
</dbReference>
<dbReference type="PROSITE" id="PS50088">
    <property type="entry name" value="ANK_REPEAT"/>
    <property type="match status" value="1"/>
</dbReference>
<dbReference type="SMART" id="SM00248">
    <property type="entry name" value="ANK"/>
    <property type="match status" value="4"/>
</dbReference>
<dbReference type="InterPro" id="IPR002110">
    <property type="entry name" value="Ankyrin_rpt"/>
</dbReference>
<dbReference type="PANTHER" id="PTHR24198">
    <property type="entry name" value="ANKYRIN REPEAT AND PROTEIN KINASE DOMAIN-CONTAINING PROTEIN"/>
    <property type="match status" value="1"/>
</dbReference>
<dbReference type="SUPFAM" id="SSF48403">
    <property type="entry name" value="Ankyrin repeat"/>
    <property type="match status" value="1"/>
</dbReference>
<keyword evidence="2 3" id="KW-0040">ANK repeat</keyword>
<protein>
    <submittedName>
        <fullName evidence="4">Uncharacterized protein</fullName>
    </submittedName>
</protein>
<name>A0A0L1IG47_PLAFA</name>
<accession>A0A0L1IG47</accession>
<proteinExistence type="predicted"/>
<reference evidence="5" key="2">
    <citation type="submission" date="2015-07" db="EMBL/GenBank/DDBJ databases">
        <title>The genome sequence of Plasmodium falciparum IGH-CR14.</title>
        <authorList>
            <consortium name="The Broad Institute Genome Sequencing Platform"/>
            <person name="Volkman S.K."/>
            <person name="Neafsey D.E."/>
            <person name="Dash A.P."/>
            <person name="Chitnis C.E."/>
            <person name="Hartl D.L."/>
            <person name="Young S.K."/>
            <person name="Kodira C.D."/>
            <person name="Zeng Q."/>
            <person name="Koehrsen M."/>
            <person name="Godfrey P."/>
            <person name="Alvarado L."/>
            <person name="Berlin A."/>
            <person name="Borenstein D."/>
            <person name="Chen Z."/>
            <person name="Engels R."/>
            <person name="Freedman E."/>
            <person name="Gellesch M."/>
            <person name="Goldberg J."/>
            <person name="Griggs A."/>
            <person name="Gujja S."/>
            <person name="Heiman D."/>
            <person name="Hepburn T."/>
            <person name="Howarth C."/>
            <person name="Jen D."/>
            <person name="Larson L."/>
            <person name="Lewis B."/>
            <person name="Mehta T."/>
            <person name="Park D."/>
            <person name="Pearson M."/>
            <person name="Roberts A."/>
            <person name="Saif S."/>
            <person name="Shea T."/>
            <person name="Shenoy N."/>
            <person name="Sisk P."/>
            <person name="Stolte C."/>
            <person name="Sykes S."/>
            <person name="Walk T."/>
            <person name="White J."/>
            <person name="Yandava C."/>
            <person name="Wirth D.F."/>
            <person name="Nusbaum C."/>
            <person name="Birren B."/>
        </authorList>
    </citation>
    <scope>NUCLEOTIDE SEQUENCE [LARGE SCALE GENOMIC DNA]</scope>
    <source>
        <strain evidence="5">IGH-CR14</strain>
    </source>
</reference>
<dbReference type="Gene3D" id="1.25.40.20">
    <property type="entry name" value="Ankyrin repeat-containing domain"/>
    <property type="match status" value="1"/>
</dbReference>
<evidence type="ECO:0000313" key="4">
    <source>
        <dbReference type="EMBL" id="KNG78591.1"/>
    </source>
</evidence>
<reference evidence="5" key="1">
    <citation type="submission" date="2015-07" db="EMBL/GenBank/DDBJ databases">
        <title>Annotation of Plasmodium falciparum IGH-CR14.</title>
        <authorList>
            <consortium name="The Broad Institute Genome Sequencing Platform"/>
            <person name="Volkman S.K."/>
            <person name="Neafsey D.E."/>
            <person name="Dash A.P."/>
            <person name="Chitnis C.E."/>
            <person name="Hartl D.L."/>
            <person name="Young S.K."/>
            <person name="Zeng Q."/>
            <person name="Koehrsen M."/>
            <person name="Alvarado L."/>
            <person name="Berlin A."/>
            <person name="Borenstein D."/>
            <person name="Chapman S.B."/>
            <person name="Chen Z."/>
            <person name="Engels R."/>
            <person name="Freedman E."/>
            <person name="Gellesch M."/>
            <person name="Goldberg J."/>
            <person name="Griggs A."/>
            <person name="Gujja S."/>
            <person name="Heilman E.R."/>
            <person name="Heiman D.I."/>
            <person name="Howarth C."/>
            <person name="Jen D."/>
            <person name="Larson L."/>
            <person name="Mehta T."/>
            <person name="Neiman D."/>
            <person name="Park D."/>
            <person name="Pearson M."/>
            <person name="Roberts A."/>
            <person name="Saif S."/>
            <person name="Shea T."/>
            <person name="Shenoy N."/>
            <person name="Sisk P."/>
            <person name="Stolte C."/>
            <person name="Sykes S."/>
            <person name="Walk T."/>
            <person name="White J."/>
            <person name="Yandava C."/>
            <person name="Haas B."/>
            <person name="Henn M.R."/>
            <person name="Nusbaum C."/>
            <person name="Birren B."/>
        </authorList>
    </citation>
    <scope>NUCLEOTIDE SEQUENCE [LARGE SCALE GENOMIC DNA]</scope>
    <source>
        <strain evidence="5">IGH-CR14</strain>
    </source>
</reference>
<dbReference type="Pfam" id="PF12796">
    <property type="entry name" value="Ank_2"/>
    <property type="match status" value="1"/>
</dbReference>
<sequence length="190" mass="22214">MISLTLISDRVRDKLSDLALCVFIGNIKRTKKLLKKNDINSKFLNNNNLLQICSYNDDVEMFCFLLNRGCDFKHINDNGDTCLHIIVLNNNIYCLDILCRNNIKDIINIKNKDGDTALHISIKNGFYESFSLLLKYGVDILIKDDFDMDAYELLDVFRKKEKFYDSNCNKYSIMFNLLIKEKMKGEIRKI</sequence>
<dbReference type="EMBL" id="GG665627">
    <property type="protein sequence ID" value="KNG78591.1"/>
    <property type="molecule type" value="Genomic_DNA"/>
</dbReference>
<feature type="repeat" description="ANK" evidence="3">
    <location>
        <begin position="113"/>
        <end position="145"/>
    </location>
</feature>
<dbReference type="Proteomes" id="UP000054562">
    <property type="component" value="Unassembled WGS sequence"/>
</dbReference>
<dbReference type="OrthoDB" id="369624at2759"/>
<evidence type="ECO:0000256" key="1">
    <source>
        <dbReference type="ARBA" id="ARBA00022737"/>
    </source>
</evidence>
<dbReference type="PROSITE" id="PS50297">
    <property type="entry name" value="ANK_REP_REGION"/>
    <property type="match status" value="1"/>
</dbReference>
<gene>
    <name evidence="4" type="ORF">PFMG_04776</name>
</gene>
<dbReference type="InterPro" id="IPR036770">
    <property type="entry name" value="Ankyrin_rpt-contain_sf"/>
</dbReference>
<dbReference type="AlphaFoldDB" id="A0A0L1IG47"/>